<dbReference type="GO" id="GO:0007165">
    <property type="term" value="P:signal transduction"/>
    <property type="evidence" value="ECO:0007669"/>
    <property type="project" value="InterPro"/>
</dbReference>
<feature type="domain" description="PAC" evidence="4">
    <location>
        <begin position="472"/>
        <end position="525"/>
    </location>
</feature>
<dbReference type="PROSITE" id="PS50883">
    <property type="entry name" value="EAL"/>
    <property type="match status" value="1"/>
</dbReference>
<feature type="transmembrane region" description="Helical" evidence="2">
    <location>
        <begin position="15"/>
        <end position="37"/>
    </location>
</feature>
<dbReference type="PANTHER" id="PTHR44757">
    <property type="entry name" value="DIGUANYLATE CYCLASE DGCP"/>
    <property type="match status" value="1"/>
</dbReference>
<dbReference type="FunFam" id="3.30.70.270:FF:000001">
    <property type="entry name" value="Diguanylate cyclase domain protein"/>
    <property type="match status" value="1"/>
</dbReference>
<keyword evidence="1" id="KW-0175">Coiled coil</keyword>
<dbReference type="GO" id="GO:0016020">
    <property type="term" value="C:membrane"/>
    <property type="evidence" value="ECO:0007669"/>
    <property type="project" value="InterPro"/>
</dbReference>
<dbReference type="Gene3D" id="3.30.450.20">
    <property type="entry name" value="PAS domain"/>
    <property type="match status" value="1"/>
</dbReference>
<dbReference type="InterPro" id="IPR000700">
    <property type="entry name" value="PAS-assoc_C"/>
</dbReference>
<dbReference type="KEGG" id="cyt:cce_1398"/>
<dbReference type="Gene3D" id="3.20.20.450">
    <property type="entry name" value="EAL domain"/>
    <property type="match status" value="1"/>
</dbReference>
<dbReference type="STRING" id="43989.cce_1398"/>
<evidence type="ECO:0000256" key="1">
    <source>
        <dbReference type="SAM" id="Coils"/>
    </source>
</evidence>
<dbReference type="Pfam" id="PF00990">
    <property type="entry name" value="GGDEF"/>
    <property type="match status" value="1"/>
</dbReference>
<dbReference type="RefSeq" id="WP_009544211.1">
    <property type="nucleotide sequence ID" value="NC_010546.1"/>
</dbReference>
<dbReference type="InterPro" id="IPR029787">
    <property type="entry name" value="Nucleotide_cyclase"/>
</dbReference>
<keyword evidence="9" id="KW-1185">Reference proteome</keyword>
<dbReference type="Gene3D" id="3.30.70.270">
    <property type="match status" value="1"/>
</dbReference>
<name>B1WWM4_CROS5</name>
<dbReference type="PROSITE" id="PS50112">
    <property type="entry name" value="PAS"/>
    <property type="match status" value="1"/>
</dbReference>
<dbReference type="CDD" id="cd06225">
    <property type="entry name" value="HAMP"/>
    <property type="match status" value="1"/>
</dbReference>
<feature type="transmembrane region" description="Helical" evidence="2">
    <location>
        <begin position="288"/>
        <end position="308"/>
    </location>
</feature>
<dbReference type="SUPFAM" id="SSF141868">
    <property type="entry name" value="EAL domain-like"/>
    <property type="match status" value="1"/>
</dbReference>
<feature type="domain" description="PAS" evidence="3">
    <location>
        <begin position="392"/>
        <end position="434"/>
    </location>
</feature>
<evidence type="ECO:0000256" key="2">
    <source>
        <dbReference type="SAM" id="Phobius"/>
    </source>
</evidence>
<dbReference type="CDD" id="cd01949">
    <property type="entry name" value="GGDEF"/>
    <property type="match status" value="1"/>
</dbReference>
<evidence type="ECO:0000259" key="3">
    <source>
        <dbReference type="PROSITE" id="PS50112"/>
    </source>
</evidence>
<dbReference type="Gene3D" id="6.10.340.10">
    <property type="match status" value="1"/>
</dbReference>
<dbReference type="NCBIfam" id="TIGR00254">
    <property type="entry name" value="GGDEF"/>
    <property type="match status" value="1"/>
</dbReference>
<proteinExistence type="predicted"/>
<dbReference type="HOGENOM" id="CLU_000445_70_20_3"/>
<dbReference type="Proteomes" id="UP000001203">
    <property type="component" value="Chromosome circular"/>
</dbReference>
<dbReference type="SUPFAM" id="SSF55073">
    <property type="entry name" value="Nucleotide cyclase"/>
    <property type="match status" value="1"/>
</dbReference>
<evidence type="ECO:0000259" key="7">
    <source>
        <dbReference type="PROSITE" id="PS50887"/>
    </source>
</evidence>
<dbReference type="EMBL" id="CP000806">
    <property type="protein sequence ID" value="ACB50748.1"/>
    <property type="molecule type" value="Genomic_DNA"/>
</dbReference>
<protein>
    <submittedName>
        <fullName evidence="8">Uncharacterized protein</fullName>
    </submittedName>
</protein>
<evidence type="ECO:0000313" key="8">
    <source>
        <dbReference type="EMBL" id="ACB50748.1"/>
    </source>
</evidence>
<evidence type="ECO:0000259" key="6">
    <source>
        <dbReference type="PROSITE" id="PS50885"/>
    </source>
</evidence>
<dbReference type="SUPFAM" id="SSF158472">
    <property type="entry name" value="HAMP domain-like"/>
    <property type="match status" value="1"/>
</dbReference>
<dbReference type="eggNOG" id="COG5001">
    <property type="taxonomic scope" value="Bacteria"/>
</dbReference>
<dbReference type="SUPFAM" id="SSF55785">
    <property type="entry name" value="PYP-like sensor domain (PAS domain)"/>
    <property type="match status" value="1"/>
</dbReference>
<keyword evidence="2" id="KW-0812">Transmembrane</keyword>
<dbReference type="PANTHER" id="PTHR44757:SF2">
    <property type="entry name" value="BIOFILM ARCHITECTURE MAINTENANCE PROTEIN MBAA"/>
    <property type="match status" value="1"/>
</dbReference>
<dbReference type="SMART" id="SM00052">
    <property type="entry name" value="EAL"/>
    <property type="match status" value="1"/>
</dbReference>
<dbReference type="SMART" id="SM00304">
    <property type="entry name" value="HAMP"/>
    <property type="match status" value="1"/>
</dbReference>
<dbReference type="InterPro" id="IPR000014">
    <property type="entry name" value="PAS"/>
</dbReference>
<sequence length="967" mass="109689">MSHKLHCLRTIRGQLMLGFGGILLLNLISAFIIYGTLQHFRYRAQATIDYATRVRELSLELKNNFLLARKAEDILLDNWQLKKVSPAIQNAINNQENYLNQARQNLSAIQTLQKQNSDIEAELTILQSLFTNYESAFQGTAKRIIAHDEGYQLHQQLQILINQFVNDRTLARNRTIESLLWTAIAEQQKYFQTNKQGSPTDLRASLDQLETALKAHQSKTPIHTLAQDYTTTLDTLLLLEQQVLFNQIVAENINKEIDHIIEVIGQKSKTQAEQARLGLIQTANYTRIGLLITVITALALTLWVSLWLGKTIVQPLTQLTDVSEHIAKGSLEETLNFSASNEFGIVATALNKMLIQLRETLADLEDRVRERTQALEAKTESLEITLKKLRFSQANYHQLINNLQAGVIIYDPRGNMMMANLAASELLDISSESLSLYSSPEARVTFVDESGATLPPQEHPCQQVLTTQVPLHNYVMGIHRQRPLDSIWTLVNAFPAFDDQNHLTQVVVLLLDITDRKLAEEQLRYRALHDALTGLPNRTLLTERLDHAIQRVKRYPDSLFAVLFIDLDRFKVINDSLGHLVGDQLLIYIANTLKRHVRSSDTVARLGGDEFVILLENLTSPHEVVQVIERIEKDIKKPIQLMNKTLFTSASIGIALSSPEYGTGEDILRDADNAMYRAKGNNLTSYELFNVEMRQTMLEVFELETSLRQALEQQQFILHYQPIVSATSLELLGFEALVRWVHPEKGLISPGKFIPLAEETGLIIPLSEWIFQEACSQMAQWCADFRMASSLKMSINIAAYHFQSPQFLEKIDQILTETQLLGKNLKLEITESLLIKNTDRFLSLVPQLQQRQIEISLDDFGTGYSSLNYLKRFPINTLKIDKSFVDGLDYQKNQADVSIIEAIIHIAQSLGMDVVAEGVETDRQRQQLQQLGCEAIQGYLMSPPLTSEKAREFINRQLSVTSDQSHT</sequence>
<feature type="domain" description="HAMP" evidence="6">
    <location>
        <begin position="310"/>
        <end position="362"/>
    </location>
</feature>
<dbReference type="InterPro" id="IPR000160">
    <property type="entry name" value="GGDEF_dom"/>
</dbReference>
<evidence type="ECO:0000259" key="5">
    <source>
        <dbReference type="PROSITE" id="PS50883"/>
    </source>
</evidence>
<dbReference type="OrthoDB" id="425396at2"/>
<dbReference type="InterPro" id="IPR003660">
    <property type="entry name" value="HAMP_dom"/>
</dbReference>
<dbReference type="CDD" id="cd01948">
    <property type="entry name" value="EAL"/>
    <property type="match status" value="1"/>
</dbReference>
<dbReference type="AlphaFoldDB" id="B1WWM4"/>
<keyword evidence="2" id="KW-1133">Transmembrane helix</keyword>
<evidence type="ECO:0000259" key="4">
    <source>
        <dbReference type="PROSITE" id="PS50113"/>
    </source>
</evidence>
<keyword evidence="2" id="KW-0472">Membrane</keyword>
<dbReference type="PROSITE" id="PS50885">
    <property type="entry name" value="HAMP"/>
    <property type="match status" value="1"/>
</dbReference>
<organism evidence="8 9">
    <name type="scientific">Crocosphaera subtropica (strain ATCC 51142 / BH68)</name>
    <name type="common">Cyanothece sp. (strain ATCC 51142)</name>
    <dbReference type="NCBI Taxonomy" id="43989"/>
    <lineage>
        <taxon>Bacteria</taxon>
        <taxon>Bacillati</taxon>
        <taxon>Cyanobacteriota</taxon>
        <taxon>Cyanophyceae</taxon>
        <taxon>Oscillatoriophycideae</taxon>
        <taxon>Chroococcales</taxon>
        <taxon>Aphanothecaceae</taxon>
        <taxon>Crocosphaera</taxon>
        <taxon>Crocosphaera subtropica</taxon>
    </lineage>
</organism>
<dbReference type="PROSITE" id="PS50113">
    <property type="entry name" value="PAC"/>
    <property type="match status" value="1"/>
</dbReference>
<dbReference type="InterPro" id="IPR052155">
    <property type="entry name" value="Biofilm_reg_signaling"/>
</dbReference>
<reference evidence="8 9" key="1">
    <citation type="journal article" date="2008" name="Proc. Natl. Acad. Sci. U.S.A.">
        <title>The genome of Cyanothece 51142, a unicellular diazotrophic cyanobacterium important in the marine nitrogen cycle.</title>
        <authorList>
            <person name="Welsh E.A."/>
            <person name="Liberton M."/>
            <person name="Stoeckel J."/>
            <person name="Loh T."/>
            <person name="Elvitigala T."/>
            <person name="Wang C."/>
            <person name="Wollam A."/>
            <person name="Fulton R.S."/>
            <person name="Clifton S.W."/>
            <person name="Jacobs J.M."/>
            <person name="Aurora R."/>
            <person name="Ghosh B.K."/>
            <person name="Sherman L.A."/>
            <person name="Smith R.D."/>
            <person name="Wilson R.K."/>
            <person name="Pakrasi H.B."/>
        </authorList>
    </citation>
    <scope>NUCLEOTIDE SEQUENCE [LARGE SCALE GENOMIC DNA]</scope>
    <source>
        <strain evidence="9">ATCC 51142 / BH68</strain>
    </source>
</reference>
<feature type="domain" description="EAL" evidence="5">
    <location>
        <begin position="700"/>
        <end position="958"/>
    </location>
</feature>
<dbReference type="Pfam" id="PF00672">
    <property type="entry name" value="HAMP"/>
    <property type="match status" value="1"/>
</dbReference>
<feature type="coiled-coil region" evidence="1">
    <location>
        <begin position="92"/>
        <end position="129"/>
    </location>
</feature>
<feature type="coiled-coil region" evidence="1">
    <location>
        <begin position="347"/>
        <end position="381"/>
    </location>
</feature>
<dbReference type="InterPro" id="IPR043128">
    <property type="entry name" value="Rev_trsase/Diguanyl_cyclase"/>
</dbReference>
<dbReference type="InterPro" id="IPR035965">
    <property type="entry name" value="PAS-like_dom_sf"/>
</dbReference>
<dbReference type="PROSITE" id="PS50887">
    <property type="entry name" value="GGDEF"/>
    <property type="match status" value="1"/>
</dbReference>
<dbReference type="InterPro" id="IPR035919">
    <property type="entry name" value="EAL_sf"/>
</dbReference>
<dbReference type="Pfam" id="PF00563">
    <property type="entry name" value="EAL"/>
    <property type="match status" value="1"/>
</dbReference>
<evidence type="ECO:0000313" key="9">
    <source>
        <dbReference type="Proteomes" id="UP000001203"/>
    </source>
</evidence>
<dbReference type="SMART" id="SM00267">
    <property type="entry name" value="GGDEF"/>
    <property type="match status" value="1"/>
</dbReference>
<dbReference type="FunFam" id="3.20.20.450:FF:000001">
    <property type="entry name" value="Cyclic di-GMP phosphodiesterase yahA"/>
    <property type="match status" value="1"/>
</dbReference>
<accession>B1WWM4</accession>
<feature type="domain" description="GGDEF" evidence="7">
    <location>
        <begin position="558"/>
        <end position="691"/>
    </location>
</feature>
<gene>
    <name evidence="8" type="ordered locus">cce_1398</name>
</gene>
<dbReference type="InterPro" id="IPR001633">
    <property type="entry name" value="EAL_dom"/>
</dbReference>